<evidence type="ECO:0000313" key="4">
    <source>
        <dbReference type="Proteomes" id="UP000294927"/>
    </source>
</evidence>
<feature type="region of interest" description="Disordered" evidence="1">
    <location>
        <begin position="1"/>
        <end position="67"/>
    </location>
</feature>
<evidence type="ECO:0000256" key="2">
    <source>
        <dbReference type="SAM" id="Phobius"/>
    </source>
</evidence>
<feature type="transmembrane region" description="Helical" evidence="2">
    <location>
        <begin position="76"/>
        <end position="99"/>
    </location>
</feature>
<keyword evidence="4" id="KW-1185">Reference proteome</keyword>
<keyword evidence="2" id="KW-0812">Transmembrane</keyword>
<protein>
    <submittedName>
        <fullName evidence="3">Uncharacterized protein</fullName>
    </submittedName>
</protein>
<dbReference type="AlphaFoldDB" id="A0A4R7VXZ5"/>
<proteinExistence type="predicted"/>
<gene>
    <name evidence="3" type="ORF">CLV71_103271</name>
</gene>
<keyword evidence="2" id="KW-1133">Transmembrane helix</keyword>
<accession>A0A4R7VXZ5</accession>
<dbReference type="Proteomes" id="UP000294927">
    <property type="component" value="Unassembled WGS sequence"/>
</dbReference>
<keyword evidence="2" id="KW-0472">Membrane</keyword>
<organism evidence="3 4">
    <name type="scientific">Actinophytocola oryzae</name>
    <dbReference type="NCBI Taxonomy" id="502181"/>
    <lineage>
        <taxon>Bacteria</taxon>
        <taxon>Bacillati</taxon>
        <taxon>Actinomycetota</taxon>
        <taxon>Actinomycetes</taxon>
        <taxon>Pseudonocardiales</taxon>
        <taxon>Pseudonocardiaceae</taxon>
    </lineage>
</organism>
<evidence type="ECO:0000313" key="3">
    <source>
        <dbReference type="EMBL" id="TDV55030.1"/>
    </source>
</evidence>
<comment type="caution">
    <text evidence="3">The sequence shown here is derived from an EMBL/GenBank/DDBJ whole genome shotgun (WGS) entry which is preliminary data.</text>
</comment>
<feature type="compositionally biased region" description="Low complexity" evidence="1">
    <location>
        <begin position="1"/>
        <end position="35"/>
    </location>
</feature>
<name>A0A4R7VXZ5_9PSEU</name>
<feature type="compositionally biased region" description="Polar residues" evidence="1">
    <location>
        <begin position="55"/>
        <end position="67"/>
    </location>
</feature>
<dbReference type="OrthoDB" id="10018270at2"/>
<dbReference type="RefSeq" id="WP_133902141.1">
    <property type="nucleotide sequence ID" value="NZ_SOCP01000003.1"/>
</dbReference>
<feature type="region of interest" description="Disordered" evidence="1">
    <location>
        <begin position="125"/>
        <end position="145"/>
    </location>
</feature>
<reference evidence="3 4" key="1">
    <citation type="submission" date="2019-03" db="EMBL/GenBank/DDBJ databases">
        <title>Genomic Encyclopedia of Archaeal and Bacterial Type Strains, Phase II (KMG-II): from individual species to whole genera.</title>
        <authorList>
            <person name="Goeker M."/>
        </authorList>
    </citation>
    <scope>NUCLEOTIDE SEQUENCE [LARGE SCALE GENOMIC DNA]</scope>
    <source>
        <strain evidence="3 4">DSM 45499</strain>
    </source>
</reference>
<dbReference type="EMBL" id="SOCP01000003">
    <property type="protein sequence ID" value="TDV55030.1"/>
    <property type="molecule type" value="Genomic_DNA"/>
</dbReference>
<sequence length="182" mass="19916">MNDYYSNPQNPQSSPFPQQTPQYPQSSPFPQQSYPQSPPTGMPQQQPPQPSFPSYYTSGLPTQSLPPQQKKSRARLVLVVVAVLMFAVAGVFAGLYVAAESDHDKANSVMEDKKSELSDIRKDITSAEGDKSTAEQTNSDLESQNSALKPCVDATQHYLWDVTGAPDAERQAAIDAMFDACQ</sequence>
<feature type="compositionally biased region" description="Pro residues" evidence="1">
    <location>
        <begin position="36"/>
        <end position="51"/>
    </location>
</feature>
<evidence type="ECO:0000256" key="1">
    <source>
        <dbReference type="SAM" id="MobiDB-lite"/>
    </source>
</evidence>
<dbReference type="SUPFAM" id="SSF81995">
    <property type="entry name" value="beta-sandwich domain of Sec23/24"/>
    <property type="match status" value="1"/>
</dbReference>
<feature type="compositionally biased region" description="Polar residues" evidence="1">
    <location>
        <begin position="134"/>
        <end position="145"/>
    </location>
</feature>